<protein>
    <submittedName>
        <fullName evidence="14">Cyclic nucleotide-gated cation channel alpha-3-like</fullName>
    </submittedName>
</protein>
<evidence type="ECO:0000256" key="2">
    <source>
        <dbReference type="ARBA" id="ARBA00022448"/>
    </source>
</evidence>
<evidence type="ECO:0000256" key="8">
    <source>
        <dbReference type="ARBA" id="ARBA00023303"/>
    </source>
</evidence>
<feature type="domain" description="Cyclic nucleotide-binding" evidence="12">
    <location>
        <begin position="486"/>
        <end position="604"/>
    </location>
</feature>
<evidence type="ECO:0000256" key="6">
    <source>
        <dbReference type="ARBA" id="ARBA00023136"/>
    </source>
</evidence>
<dbReference type="Gene3D" id="2.60.120.10">
    <property type="entry name" value="Jelly Rolls"/>
    <property type="match status" value="1"/>
</dbReference>
<dbReference type="PANTHER" id="PTHR45638:SF11">
    <property type="entry name" value="CYCLIC NUCLEOTIDE-GATED CATION CHANNEL SUBUNIT A"/>
    <property type="match status" value="1"/>
</dbReference>
<dbReference type="Gene3D" id="1.10.287.70">
    <property type="match status" value="1"/>
</dbReference>
<keyword evidence="4 11" id="KW-1133">Transmembrane helix</keyword>
<dbReference type="Gene3D" id="1.10.287.630">
    <property type="entry name" value="Helix hairpin bin"/>
    <property type="match status" value="1"/>
</dbReference>
<feature type="transmembrane region" description="Helical" evidence="11">
    <location>
        <begin position="169"/>
        <end position="190"/>
    </location>
</feature>
<evidence type="ECO:0000256" key="4">
    <source>
        <dbReference type="ARBA" id="ARBA00022989"/>
    </source>
</evidence>
<dbReference type="PROSITE" id="PS50042">
    <property type="entry name" value="CNMP_BINDING_3"/>
    <property type="match status" value="1"/>
</dbReference>
<evidence type="ECO:0000256" key="10">
    <source>
        <dbReference type="SAM" id="MobiDB-lite"/>
    </source>
</evidence>
<keyword evidence="5" id="KW-0406">Ion transport</keyword>
<evidence type="ECO:0000256" key="3">
    <source>
        <dbReference type="ARBA" id="ARBA00022692"/>
    </source>
</evidence>
<keyword evidence="2" id="KW-0813">Transport</keyword>
<feature type="transmembrane region" description="Helical" evidence="11">
    <location>
        <begin position="259"/>
        <end position="280"/>
    </location>
</feature>
<reference evidence="14" key="1">
    <citation type="submission" date="2025-08" db="UniProtKB">
        <authorList>
            <consortium name="RefSeq"/>
        </authorList>
    </citation>
    <scope>IDENTIFICATION</scope>
    <source>
        <tissue evidence="14">Muscle</tissue>
    </source>
</reference>
<comment type="subcellular location">
    <subcellularLocation>
        <location evidence="1">Membrane</location>
        <topology evidence="1">Multi-pass membrane protein</topology>
    </subcellularLocation>
</comment>
<dbReference type="InterPro" id="IPR050866">
    <property type="entry name" value="CNG_cation_channel"/>
</dbReference>
<dbReference type="SUPFAM" id="SSF51206">
    <property type="entry name" value="cAMP-binding domain-like"/>
    <property type="match status" value="1"/>
</dbReference>
<feature type="compositionally biased region" description="Basic and acidic residues" evidence="10">
    <location>
        <begin position="1"/>
        <end position="10"/>
    </location>
</feature>
<dbReference type="Proteomes" id="UP000694941">
    <property type="component" value="Unplaced"/>
</dbReference>
<dbReference type="Pfam" id="PF16526">
    <property type="entry name" value="CLZ"/>
    <property type="match status" value="1"/>
</dbReference>
<evidence type="ECO:0000256" key="7">
    <source>
        <dbReference type="ARBA" id="ARBA00023286"/>
    </source>
</evidence>
<feature type="transmembrane region" description="Helical" evidence="11">
    <location>
        <begin position="311"/>
        <end position="333"/>
    </location>
</feature>
<sequence length="699" mass="81850">MGSEIRDSCPHHPTIRIRRGPTTKLFEPRPLCPCPCHRPESMLNHVLKSESKSQIQKFQRSRSPTESLQSSVGSNESNLPSEMPQEVTQEEIRNPFNIFHKFLQRIRWVTQRISFNKKTDIDLCDSSFESSTRETNEPGKDEEVKTGKFCFGNHRRLVVDYSGKVHYRWLSIISFAVLYNTVFIIGRSVFWELQNFSPIGWYTLDYTCDTIYILDMVFQARTGYLEQGLLVEDSMKLLTNYVRSSYFKFDVASIIPTDVLYTILGTNCNMIVPCSTIVRLNRMFRLHRMFEFFDRTETRTSFPYFFRIGKLIFYILVIIHWNACIYFSVSYFIGFGTDTWVYNISHPGHDTFQYQYIYSFYWSTLTMTTIGEVSTPQRDVEYLFMVLDFLIGVLIFATIVGNIGSMITNMNAARVEFQSRIDSVKQYMEFRKIGKELEDKVIKWFDYLWTNKQTTDEEAVTSMLPDKLEAEIALHVHLDTLKRVRIFQDCEAGLMAQLVLKLKLQVFSPGDYICRKGDVGKEMYIVKRGKLEVVADDGQTVFATLENGSVFGELSIMNISGMKTGNRRTANVRSVGYSDLFVLSKEDLWNVLEEYPEARKMLIERGRQILMKDGLLDEQALQESEAEQRTLEEKYNNLEEDLDNLQTRFSHLLAEYQSYQDRMRRRLQELEKRWKWAKYGGESPDKSDDENMSLKRREF</sequence>
<dbReference type="SUPFAM" id="SSF81324">
    <property type="entry name" value="Voltage-gated potassium channels"/>
    <property type="match status" value="1"/>
</dbReference>
<dbReference type="PROSITE" id="PS00888">
    <property type="entry name" value="CNMP_BINDING_1"/>
    <property type="match status" value="1"/>
</dbReference>
<evidence type="ECO:0000259" key="12">
    <source>
        <dbReference type="PROSITE" id="PS50042"/>
    </source>
</evidence>
<name>A0ABM1BS42_LIMPO</name>
<keyword evidence="7" id="KW-1071">Ligand-gated ion channel</keyword>
<feature type="coiled-coil region" evidence="9">
    <location>
        <begin position="621"/>
        <end position="673"/>
    </location>
</feature>
<dbReference type="InterPro" id="IPR014710">
    <property type="entry name" value="RmlC-like_jellyroll"/>
</dbReference>
<dbReference type="Pfam" id="PF00027">
    <property type="entry name" value="cNMP_binding"/>
    <property type="match status" value="1"/>
</dbReference>
<dbReference type="Pfam" id="PF00520">
    <property type="entry name" value="Ion_trans"/>
    <property type="match status" value="1"/>
</dbReference>
<dbReference type="InterPro" id="IPR000595">
    <property type="entry name" value="cNMP-bd_dom"/>
</dbReference>
<dbReference type="InterPro" id="IPR005821">
    <property type="entry name" value="Ion_trans_dom"/>
</dbReference>
<dbReference type="GeneID" id="106471538"/>
<dbReference type="SMART" id="SM00100">
    <property type="entry name" value="cNMP"/>
    <property type="match status" value="1"/>
</dbReference>
<feature type="region of interest" description="Disordered" evidence="10">
    <location>
        <begin position="1"/>
        <end position="22"/>
    </location>
</feature>
<feature type="compositionally biased region" description="Polar residues" evidence="10">
    <location>
        <begin position="52"/>
        <end position="80"/>
    </location>
</feature>
<dbReference type="InterPro" id="IPR018490">
    <property type="entry name" value="cNMP-bd_dom_sf"/>
</dbReference>
<dbReference type="Gene3D" id="1.20.5.170">
    <property type="match status" value="1"/>
</dbReference>
<proteinExistence type="predicted"/>
<organism evidence="13 14">
    <name type="scientific">Limulus polyphemus</name>
    <name type="common">Atlantic horseshoe crab</name>
    <dbReference type="NCBI Taxonomy" id="6850"/>
    <lineage>
        <taxon>Eukaryota</taxon>
        <taxon>Metazoa</taxon>
        <taxon>Ecdysozoa</taxon>
        <taxon>Arthropoda</taxon>
        <taxon>Chelicerata</taxon>
        <taxon>Merostomata</taxon>
        <taxon>Xiphosura</taxon>
        <taxon>Limulidae</taxon>
        <taxon>Limulus</taxon>
    </lineage>
</organism>
<feature type="transmembrane region" description="Helical" evidence="11">
    <location>
        <begin position="382"/>
        <end position="404"/>
    </location>
</feature>
<dbReference type="CDD" id="cd00038">
    <property type="entry name" value="CAP_ED"/>
    <property type="match status" value="1"/>
</dbReference>
<feature type="region of interest" description="Disordered" evidence="10">
    <location>
        <begin position="679"/>
        <end position="699"/>
    </location>
</feature>
<accession>A0ABM1BS42</accession>
<evidence type="ECO:0000256" key="1">
    <source>
        <dbReference type="ARBA" id="ARBA00004141"/>
    </source>
</evidence>
<dbReference type="PANTHER" id="PTHR45638">
    <property type="entry name" value="CYCLIC NUCLEOTIDE-GATED CATION CHANNEL SUBUNIT A"/>
    <property type="match status" value="1"/>
</dbReference>
<keyword evidence="6 11" id="KW-0472">Membrane</keyword>
<keyword evidence="9" id="KW-0175">Coiled coil</keyword>
<keyword evidence="13" id="KW-1185">Reference proteome</keyword>
<dbReference type="PROSITE" id="PS00889">
    <property type="entry name" value="CNMP_BINDING_2"/>
    <property type="match status" value="1"/>
</dbReference>
<feature type="region of interest" description="Disordered" evidence="10">
    <location>
        <begin position="48"/>
        <end position="87"/>
    </location>
</feature>
<evidence type="ECO:0000313" key="14">
    <source>
        <dbReference type="RefSeq" id="XP_013787594.1"/>
    </source>
</evidence>
<evidence type="ECO:0000256" key="5">
    <source>
        <dbReference type="ARBA" id="ARBA00023065"/>
    </source>
</evidence>
<dbReference type="RefSeq" id="XP_013787594.1">
    <property type="nucleotide sequence ID" value="XM_013932140.2"/>
</dbReference>
<keyword evidence="3 11" id="KW-0812">Transmembrane</keyword>
<evidence type="ECO:0000256" key="9">
    <source>
        <dbReference type="SAM" id="Coils"/>
    </source>
</evidence>
<dbReference type="InterPro" id="IPR032406">
    <property type="entry name" value="CLZ_dom"/>
</dbReference>
<dbReference type="InterPro" id="IPR018488">
    <property type="entry name" value="cNMP-bd_CS"/>
</dbReference>
<keyword evidence="8" id="KW-0407">Ion channel</keyword>
<evidence type="ECO:0000256" key="11">
    <source>
        <dbReference type="SAM" id="Phobius"/>
    </source>
</evidence>
<gene>
    <name evidence="14" type="primary">LOC106471538</name>
</gene>
<evidence type="ECO:0000313" key="13">
    <source>
        <dbReference type="Proteomes" id="UP000694941"/>
    </source>
</evidence>